<gene>
    <name evidence="4" type="ORF">MKW94_013133</name>
</gene>
<dbReference type="EMBL" id="JAJJMA010108331">
    <property type="protein sequence ID" value="MCL7031061.1"/>
    <property type="molecule type" value="Genomic_DNA"/>
</dbReference>
<comment type="caution">
    <text evidence="4">The sequence shown here is derived from an EMBL/GenBank/DDBJ whole genome shotgun (WGS) entry which is preliminary data.</text>
</comment>
<reference evidence="4" key="1">
    <citation type="submission" date="2022-03" db="EMBL/GenBank/DDBJ databases">
        <title>A functionally conserved STORR gene fusion in Papaver species that diverged 16.8 million years ago.</title>
        <authorList>
            <person name="Catania T."/>
        </authorList>
    </citation>
    <scope>NUCLEOTIDE SEQUENCE</scope>
    <source>
        <strain evidence="4">S-191538</strain>
    </source>
</reference>
<feature type="transmembrane region" description="Helical" evidence="2">
    <location>
        <begin position="12"/>
        <end position="32"/>
    </location>
</feature>
<sequence length="183" mass="20294">MASSCCYKISSFSSYIIPIFVAALLLIVSSSVSPVVCTTNSSETNGNQSFRPDKELQRLKRIRAHLANINKPAVKTIQSSDGDLIDCVLINQQPAFDHPELQGQTPLDPPERPKDYETNNSTNRDNSDDEIIQLWSSNGESCPPGTIPIRRTKEEDILRATSAMAYGRKTKPIRRDSSSSNHE</sequence>
<dbReference type="InterPro" id="IPR025521">
    <property type="entry name" value="Neprosin_propep"/>
</dbReference>
<organism evidence="4 5">
    <name type="scientific">Papaver nudicaule</name>
    <name type="common">Iceland poppy</name>
    <dbReference type="NCBI Taxonomy" id="74823"/>
    <lineage>
        <taxon>Eukaryota</taxon>
        <taxon>Viridiplantae</taxon>
        <taxon>Streptophyta</taxon>
        <taxon>Embryophyta</taxon>
        <taxon>Tracheophyta</taxon>
        <taxon>Spermatophyta</taxon>
        <taxon>Magnoliopsida</taxon>
        <taxon>Ranunculales</taxon>
        <taxon>Papaveraceae</taxon>
        <taxon>Papaveroideae</taxon>
        <taxon>Papaver</taxon>
    </lineage>
</organism>
<feature type="compositionally biased region" description="Basic and acidic residues" evidence="1">
    <location>
        <begin position="173"/>
        <end position="183"/>
    </location>
</feature>
<evidence type="ECO:0000313" key="4">
    <source>
        <dbReference type="EMBL" id="MCL7031061.1"/>
    </source>
</evidence>
<proteinExistence type="predicted"/>
<evidence type="ECO:0000313" key="5">
    <source>
        <dbReference type="Proteomes" id="UP001177140"/>
    </source>
</evidence>
<evidence type="ECO:0000259" key="3">
    <source>
        <dbReference type="Pfam" id="PF14365"/>
    </source>
</evidence>
<keyword evidence="2" id="KW-0812">Transmembrane</keyword>
<keyword evidence="2" id="KW-0472">Membrane</keyword>
<evidence type="ECO:0000256" key="1">
    <source>
        <dbReference type="SAM" id="MobiDB-lite"/>
    </source>
</evidence>
<name>A0AA41S9F3_PAPNU</name>
<dbReference type="Proteomes" id="UP001177140">
    <property type="component" value="Unassembled WGS sequence"/>
</dbReference>
<feature type="domain" description="Neprosin activation peptide" evidence="3">
    <location>
        <begin position="76"/>
        <end position="179"/>
    </location>
</feature>
<evidence type="ECO:0000256" key="2">
    <source>
        <dbReference type="SAM" id="Phobius"/>
    </source>
</evidence>
<feature type="region of interest" description="Disordered" evidence="1">
    <location>
        <begin position="98"/>
        <end position="183"/>
    </location>
</feature>
<dbReference type="PANTHER" id="PTHR31589">
    <property type="entry name" value="PROTEIN, PUTATIVE (DUF239)-RELATED-RELATED"/>
    <property type="match status" value="1"/>
</dbReference>
<keyword evidence="2" id="KW-1133">Transmembrane helix</keyword>
<dbReference type="Pfam" id="PF14365">
    <property type="entry name" value="Neprosin_AP"/>
    <property type="match status" value="1"/>
</dbReference>
<dbReference type="AlphaFoldDB" id="A0AA41S9F3"/>
<dbReference type="InterPro" id="IPR053168">
    <property type="entry name" value="Glutamic_endopeptidase"/>
</dbReference>
<protein>
    <recommendedName>
        <fullName evidence="3">Neprosin activation peptide domain-containing protein</fullName>
    </recommendedName>
</protein>
<accession>A0AA41S9F3</accession>
<keyword evidence="5" id="KW-1185">Reference proteome</keyword>
<feature type="non-terminal residue" evidence="4">
    <location>
        <position position="183"/>
    </location>
</feature>
<dbReference type="PANTHER" id="PTHR31589:SF98">
    <property type="entry name" value="LIGASE, PUTATIVE (DUF239)-RELATED"/>
    <property type="match status" value="1"/>
</dbReference>